<keyword evidence="5 11" id="KW-0808">Transferase</keyword>
<dbReference type="InterPro" id="IPR003374">
    <property type="entry name" value="ApbE-like_sf"/>
</dbReference>
<dbReference type="Pfam" id="PF02424">
    <property type="entry name" value="ApbE"/>
    <property type="match status" value="1"/>
</dbReference>
<dbReference type="PANTHER" id="PTHR30040:SF2">
    <property type="entry name" value="FAD:PROTEIN FMN TRANSFERASE"/>
    <property type="match status" value="1"/>
</dbReference>
<keyword evidence="4 11" id="KW-0285">Flavoprotein</keyword>
<evidence type="ECO:0000256" key="7">
    <source>
        <dbReference type="ARBA" id="ARBA00022827"/>
    </source>
</evidence>
<keyword evidence="7 11" id="KW-0274">FAD</keyword>
<sequence length="364" mass="39655">MVTSTMWKHAEKIMKAAGAALIAGAALSGCGQDNTPRTEAAQTQQRDPLSATFYVYDTVATIKIYDEKATEQNMDEIRDLLGKIDLELSRTNPDSDLYKVNAAAGKDAIKVSQGTFDVVKLALRYAKDTDGLLDPSIGPLINLWDIGHENAKVPDRNRLEAARRLTDYRKVELDEAARTIKLEEPGMILDLGSIGKGYAADRVSAYLRDRGLNSALINLGGSSIITVGGKPGGADWNVGLQDPDKSRGSQLGTIKVNNETIDSSGVYERYFMQDGVRYHHILDPRTGYPTQNGLMSLTIVSDEATDADALSTAAFVMGLEDGMAYIEKQPGVEAFFVTEDNRIHATSGLKDRINLTSDLYRLAD</sequence>
<organism evidence="12 13">
    <name type="scientific">Saccharibacillus alkalitolerans</name>
    <dbReference type="NCBI Taxonomy" id="2705290"/>
    <lineage>
        <taxon>Bacteria</taxon>
        <taxon>Bacillati</taxon>
        <taxon>Bacillota</taxon>
        <taxon>Bacilli</taxon>
        <taxon>Bacillales</taxon>
        <taxon>Paenibacillaceae</taxon>
        <taxon>Saccharibacillus</taxon>
    </lineage>
</organism>
<accession>A0ABX0F7I9</accession>
<evidence type="ECO:0000256" key="8">
    <source>
        <dbReference type="ARBA" id="ARBA00022842"/>
    </source>
</evidence>
<evidence type="ECO:0000256" key="4">
    <source>
        <dbReference type="ARBA" id="ARBA00022630"/>
    </source>
</evidence>
<comment type="cofactor">
    <cofactor evidence="1">
        <name>Mg(2+)</name>
        <dbReference type="ChEBI" id="CHEBI:18420"/>
    </cofactor>
</comment>
<evidence type="ECO:0000256" key="2">
    <source>
        <dbReference type="ARBA" id="ARBA00011955"/>
    </source>
</evidence>
<dbReference type="Proteomes" id="UP000800303">
    <property type="component" value="Unassembled WGS sequence"/>
</dbReference>
<keyword evidence="13" id="KW-1185">Reference proteome</keyword>
<evidence type="ECO:0000256" key="9">
    <source>
        <dbReference type="ARBA" id="ARBA00031306"/>
    </source>
</evidence>
<dbReference type="EC" id="2.7.1.180" evidence="2 11"/>
<evidence type="ECO:0000256" key="10">
    <source>
        <dbReference type="ARBA" id="ARBA00048540"/>
    </source>
</evidence>
<proteinExistence type="inferred from homology"/>
<gene>
    <name evidence="12" type="ORF">GYN08_11510</name>
</gene>
<comment type="caution">
    <text evidence="12">The sequence shown here is derived from an EMBL/GenBank/DDBJ whole genome shotgun (WGS) entry which is preliminary data.</text>
</comment>
<name>A0ABX0F7I9_9BACL</name>
<dbReference type="Gene3D" id="3.10.520.10">
    <property type="entry name" value="ApbE-like domains"/>
    <property type="match status" value="1"/>
</dbReference>
<evidence type="ECO:0000313" key="13">
    <source>
        <dbReference type="Proteomes" id="UP000800303"/>
    </source>
</evidence>
<evidence type="ECO:0000313" key="12">
    <source>
        <dbReference type="EMBL" id="NGZ75949.1"/>
    </source>
</evidence>
<comment type="similarity">
    <text evidence="11">Belongs to the ApbE family.</text>
</comment>
<evidence type="ECO:0000256" key="6">
    <source>
        <dbReference type="ARBA" id="ARBA00022723"/>
    </source>
</evidence>
<dbReference type="EMBL" id="JAAFGS010000003">
    <property type="protein sequence ID" value="NGZ75949.1"/>
    <property type="molecule type" value="Genomic_DNA"/>
</dbReference>
<evidence type="ECO:0000256" key="3">
    <source>
        <dbReference type="ARBA" id="ARBA00016337"/>
    </source>
</evidence>
<keyword evidence="6 11" id="KW-0479">Metal-binding</keyword>
<dbReference type="PANTHER" id="PTHR30040">
    <property type="entry name" value="THIAMINE BIOSYNTHESIS LIPOPROTEIN APBE"/>
    <property type="match status" value="1"/>
</dbReference>
<reference evidence="12 13" key="1">
    <citation type="submission" date="2020-01" db="EMBL/GenBank/DDBJ databases">
        <title>Polyphasic characterisation and genomic insights into a novel alkali tolerant bacterium VR-M41.</title>
        <authorList>
            <person name="Vemuluri V.R."/>
        </authorList>
    </citation>
    <scope>NUCLEOTIDE SEQUENCE [LARGE SCALE GENOMIC DNA]</scope>
    <source>
        <strain evidence="12 13">VR-M41</strain>
    </source>
</reference>
<evidence type="ECO:0000256" key="11">
    <source>
        <dbReference type="PIRNR" id="PIRNR006268"/>
    </source>
</evidence>
<dbReference type="SUPFAM" id="SSF143631">
    <property type="entry name" value="ApbE-like"/>
    <property type="match status" value="1"/>
</dbReference>
<evidence type="ECO:0000256" key="1">
    <source>
        <dbReference type="ARBA" id="ARBA00001946"/>
    </source>
</evidence>
<dbReference type="GO" id="GO:0016740">
    <property type="term" value="F:transferase activity"/>
    <property type="evidence" value="ECO:0007669"/>
    <property type="project" value="UniProtKB-KW"/>
</dbReference>
<protein>
    <recommendedName>
        <fullName evidence="3 11">FAD:protein FMN transferase</fullName>
        <ecNumber evidence="2 11">2.7.1.180</ecNumber>
    </recommendedName>
    <alternativeName>
        <fullName evidence="9 11">Flavin transferase</fullName>
    </alternativeName>
</protein>
<keyword evidence="8 11" id="KW-0460">Magnesium</keyword>
<dbReference type="PIRSF" id="PIRSF006268">
    <property type="entry name" value="ApbE"/>
    <property type="match status" value="1"/>
</dbReference>
<comment type="catalytic activity">
    <reaction evidence="10 11">
        <text>L-threonyl-[protein] + FAD = FMN-L-threonyl-[protein] + AMP + H(+)</text>
        <dbReference type="Rhea" id="RHEA:36847"/>
        <dbReference type="Rhea" id="RHEA-COMP:11060"/>
        <dbReference type="Rhea" id="RHEA-COMP:11061"/>
        <dbReference type="ChEBI" id="CHEBI:15378"/>
        <dbReference type="ChEBI" id="CHEBI:30013"/>
        <dbReference type="ChEBI" id="CHEBI:57692"/>
        <dbReference type="ChEBI" id="CHEBI:74257"/>
        <dbReference type="ChEBI" id="CHEBI:456215"/>
        <dbReference type="EC" id="2.7.1.180"/>
    </reaction>
</comment>
<dbReference type="InterPro" id="IPR024932">
    <property type="entry name" value="ApbE"/>
</dbReference>
<evidence type="ECO:0000256" key="5">
    <source>
        <dbReference type="ARBA" id="ARBA00022679"/>
    </source>
</evidence>